<protein>
    <submittedName>
        <fullName evidence="1">Uncharacterized protein</fullName>
    </submittedName>
</protein>
<evidence type="ECO:0000313" key="3">
    <source>
        <dbReference type="EMBL" id="CAB4175150.1"/>
    </source>
</evidence>
<sequence>MTIRDLEKELKQEARDEIADGIEMHMMKLYNRGDTTEARAIEVVLNMIEAQEI</sequence>
<dbReference type="EMBL" id="LR796551">
    <property type="protein sequence ID" value="CAB4150836.1"/>
    <property type="molecule type" value="Genomic_DNA"/>
</dbReference>
<evidence type="ECO:0000313" key="4">
    <source>
        <dbReference type="EMBL" id="CAB4179652.1"/>
    </source>
</evidence>
<dbReference type="EMBL" id="LR797131">
    <property type="protein sequence ID" value="CAB4188942.1"/>
    <property type="molecule type" value="Genomic_DNA"/>
</dbReference>
<evidence type="ECO:0000313" key="6">
    <source>
        <dbReference type="EMBL" id="CAB4188942.1"/>
    </source>
</evidence>
<evidence type="ECO:0000313" key="9">
    <source>
        <dbReference type="EMBL" id="CAB5231200.1"/>
    </source>
</evidence>
<evidence type="ECO:0000313" key="7">
    <source>
        <dbReference type="EMBL" id="CAB4192890.1"/>
    </source>
</evidence>
<dbReference type="EMBL" id="LR797188">
    <property type="protein sequence ID" value="CAB4192890.1"/>
    <property type="molecule type" value="Genomic_DNA"/>
</dbReference>
<dbReference type="EMBL" id="LR796983">
    <property type="protein sequence ID" value="CAB4179652.1"/>
    <property type="molecule type" value="Genomic_DNA"/>
</dbReference>
<dbReference type="EMBL" id="LR798431">
    <property type="protein sequence ID" value="CAB5231200.1"/>
    <property type="molecule type" value="Genomic_DNA"/>
</dbReference>
<proteinExistence type="predicted"/>
<name>A0A6J5MR21_9CAUD</name>
<reference evidence="1" key="1">
    <citation type="submission" date="2020-04" db="EMBL/GenBank/DDBJ databases">
        <authorList>
            <person name="Chiriac C."/>
            <person name="Salcher M."/>
            <person name="Ghai R."/>
            <person name="Kavagutti S V."/>
        </authorList>
    </citation>
    <scope>NUCLEOTIDE SEQUENCE</scope>
</reference>
<organism evidence="1">
    <name type="scientific">uncultured Caudovirales phage</name>
    <dbReference type="NCBI Taxonomy" id="2100421"/>
    <lineage>
        <taxon>Viruses</taxon>
        <taxon>Duplodnaviria</taxon>
        <taxon>Heunggongvirae</taxon>
        <taxon>Uroviricota</taxon>
        <taxon>Caudoviricetes</taxon>
        <taxon>Peduoviridae</taxon>
        <taxon>Maltschvirus</taxon>
        <taxon>Maltschvirus maltsch</taxon>
    </lineage>
</organism>
<accession>A0A6J5MR21</accession>
<evidence type="ECO:0000313" key="8">
    <source>
        <dbReference type="EMBL" id="CAB4217508.1"/>
    </source>
</evidence>
<gene>
    <name evidence="4" type="ORF">UFOVP1032_37</name>
    <name evidence="5" type="ORF">UFOVP1125_105</name>
    <name evidence="6" type="ORF">UFOVP1173_51</name>
    <name evidence="7" type="ORF">UFOVP1241_121</name>
    <name evidence="8" type="ORF">UFOVP1491_37</name>
    <name evidence="9" type="ORF">UFOVP1579_37</name>
    <name evidence="1" type="ORF">UFOVP485_84</name>
    <name evidence="2" type="ORF">UFOVP575_36</name>
    <name evidence="3" type="ORF">UFOVP963_124</name>
</gene>
<evidence type="ECO:0000313" key="1">
    <source>
        <dbReference type="EMBL" id="CAB4145969.1"/>
    </source>
</evidence>
<dbReference type="EMBL" id="LR797080">
    <property type="protein sequence ID" value="CAB4185768.1"/>
    <property type="molecule type" value="Genomic_DNA"/>
</dbReference>
<evidence type="ECO:0000313" key="2">
    <source>
        <dbReference type="EMBL" id="CAB4150836.1"/>
    </source>
</evidence>
<dbReference type="EMBL" id="LR797455">
    <property type="protein sequence ID" value="CAB4217508.1"/>
    <property type="molecule type" value="Genomic_DNA"/>
</dbReference>
<evidence type="ECO:0000313" key="5">
    <source>
        <dbReference type="EMBL" id="CAB4185768.1"/>
    </source>
</evidence>
<dbReference type="EMBL" id="LR796457">
    <property type="protein sequence ID" value="CAB4145969.1"/>
    <property type="molecule type" value="Genomic_DNA"/>
</dbReference>
<dbReference type="EMBL" id="LR796915">
    <property type="protein sequence ID" value="CAB4175150.1"/>
    <property type="molecule type" value="Genomic_DNA"/>
</dbReference>